<dbReference type="Proteomes" id="UP001140513">
    <property type="component" value="Unassembled WGS sequence"/>
</dbReference>
<comment type="caution">
    <text evidence="2">The sequence shown here is derived from an EMBL/GenBank/DDBJ whole genome shotgun (WGS) entry which is preliminary data.</text>
</comment>
<feature type="region of interest" description="Disordered" evidence="1">
    <location>
        <begin position="1"/>
        <end position="32"/>
    </location>
</feature>
<evidence type="ECO:0000313" key="2">
    <source>
        <dbReference type="EMBL" id="KAJ4357347.1"/>
    </source>
</evidence>
<organism evidence="2 3">
    <name type="scientific">Didymosphaeria variabile</name>
    <dbReference type="NCBI Taxonomy" id="1932322"/>
    <lineage>
        <taxon>Eukaryota</taxon>
        <taxon>Fungi</taxon>
        <taxon>Dikarya</taxon>
        <taxon>Ascomycota</taxon>
        <taxon>Pezizomycotina</taxon>
        <taxon>Dothideomycetes</taxon>
        <taxon>Pleosporomycetidae</taxon>
        <taxon>Pleosporales</taxon>
        <taxon>Massarineae</taxon>
        <taxon>Didymosphaeriaceae</taxon>
        <taxon>Didymosphaeria</taxon>
    </lineage>
</organism>
<dbReference type="OrthoDB" id="3795405at2759"/>
<feature type="compositionally biased region" description="Pro residues" evidence="1">
    <location>
        <begin position="18"/>
        <end position="30"/>
    </location>
</feature>
<dbReference type="AlphaFoldDB" id="A0A9W8XTU7"/>
<evidence type="ECO:0000313" key="3">
    <source>
        <dbReference type="Proteomes" id="UP001140513"/>
    </source>
</evidence>
<dbReference type="EMBL" id="JAPEUX010000002">
    <property type="protein sequence ID" value="KAJ4357347.1"/>
    <property type="molecule type" value="Genomic_DNA"/>
</dbReference>
<proteinExistence type="predicted"/>
<gene>
    <name evidence="2" type="ORF">N0V89_001922</name>
</gene>
<dbReference type="RefSeq" id="XP_056074206.1">
    <property type="nucleotide sequence ID" value="XM_056210733.1"/>
</dbReference>
<feature type="compositionally biased region" description="Polar residues" evidence="1">
    <location>
        <begin position="92"/>
        <end position="110"/>
    </location>
</feature>
<keyword evidence="3" id="KW-1185">Reference proteome</keyword>
<dbReference type="GeneID" id="80905452"/>
<name>A0A9W8XTU7_9PLEO</name>
<evidence type="ECO:0000256" key="1">
    <source>
        <dbReference type="SAM" id="MobiDB-lite"/>
    </source>
</evidence>
<feature type="region of interest" description="Disordered" evidence="1">
    <location>
        <begin position="92"/>
        <end position="138"/>
    </location>
</feature>
<accession>A0A9W8XTU7</accession>
<protein>
    <submittedName>
        <fullName evidence="2">Uncharacterized protein</fullName>
    </submittedName>
</protein>
<sequence>MTSFSPVNPGVTVTRPFPELPENPQGPPKSAPNIEALIAASTSCSPANPGATLPLMSALTVPDLGSRTRMLDDIPSIMKRFDVPKANVLTRFNDTPNSTEHVTHPESGQATEKPKTKTLPSSPRHALGSSSSPGFLRPRDGTTYYGTLTFAGETKAVGKPNIFQYILYGNPDPDAKVQAEVKIVEERTVWQSIWRGVPEPDGEKVTTVTEAKMKTIAESNVKAVEDVKEAGGIEAVVAVEKVGTLEKLKLGNAEKVKTSEIYHDVGYGLVAK</sequence>
<reference evidence="2" key="1">
    <citation type="submission" date="2022-10" db="EMBL/GenBank/DDBJ databases">
        <title>Tapping the CABI collections for fungal endophytes: first genome assemblies for Collariella, Neodidymelliopsis, Ascochyta clinopodiicola, Didymella pomorum, Didymosphaeria variabile, Neocosmospora piperis and Neocucurbitaria cava.</title>
        <authorList>
            <person name="Hill R."/>
        </authorList>
    </citation>
    <scope>NUCLEOTIDE SEQUENCE</scope>
    <source>
        <strain evidence="2">IMI 356815</strain>
    </source>
</reference>